<dbReference type="Proteomes" id="UP000183995">
    <property type="component" value="Unassembled WGS sequence"/>
</dbReference>
<dbReference type="AlphaFoldDB" id="A0A1M5XIB5"/>
<feature type="compositionally biased region" description="Basic and acidic residues" evidence="1">
    <location>
        <begin position="21"/>
        <end position="40"/>
    </location>
</feature>
<gene>
    <name evidence="2" type="ORF">SAMN02745823_01843</name>
</gene>
<proteinExistence type="predicted"/>
<organism evidence="2 3">
    <name type="scientific">Sporobacter termitidis DSM 10068</name>
    <dbReference type="NCBI Taxonomy" id="1123282"/>
    <lineage>
        <taxon>Bacteria</taxon>
        <taxon>Bacillati</taxon>
        <taxon>Bacillota</taxon>
        <taxon>Clostridia</taxon>
        <taxon>Eubacteriales</taxon>
        <taxon>Oscillospiraceae</taxon>
        <taxon>Sporobacter</taxon>
    </lineage>
</organism>
<feature type="region of interest" description="Disordered" evidence="1">
    <location>
        <begin position="1"/>
        <end position="40"/>
    </location>
</feature>
<keyword evidence="3" id="KW-1185">Reference proteome</keyword>
<accession>A0A1M5XIB5</accession>
<reference evidence="2 3" key="1">
    <citation type="submission" date="2016-11" db="EMBL/GenBank/DDBJ databases">
        <authorList>
            <person name="Jaros S."/>
            <person name="Januszkiewicz K."/>
            <person name="Wedrychowicz H."/>
        </authorList>
    </citation>
    <scope>NUCLEOTIDE SEQUENCE [LARGE SCALE GENOMIC DNA]</scope>
    <source>
        <strain evidence="2 3">DSM 10068</strain>
    </source>
</reference>
<protein>
    <submittedName>
        <fullName evidence="2">Uncharacterized protein</fullName>
    </submittedName>
</protein>
<evidence type="ECO:0000313" key="2">
    <source>
        <dbReference type="EMBL" id="SHH99541.1"/>
    </source>
</evidence>
<dbReference type="RefSeq" id="WP_073077990.1">
    <property type="nucleotide sequence ID" value="NZ_FQXV01000005.1"/>
</dbReference>
<dbReference type="EMBL" id="FQXV01000005">
    <property type="protein sequence ID" value="SHH99541.1"/>
    <property type="molecule type" value="Genomic_DNA"/>
</dbReference>
<evidence type="ECO:0000313" key="3">
    <source>
        <dbReference type="Proteomes" id="UP000183995"/>
    </source>
</evidence>
<sequence length="63" mass="7573">MEYVYAVNKEEKPVSGSSPSGREEKPSARKEKRPLTNEELELRERMKEEEARLRAQFMFGWYY</sequence>
<evidence type="ECO:0000256" key="1">
    <source>
        <dbReference type="SAM" id="MobiDB-lite"/>
    </source>
</evidence>
<name>A0A1M5XIB5_9FIRM</name>